<dbReference type="EMBL" id="LABZ01000136">
    <property type="protein sequence ID" value="KMO37255.1"/>
    <property type="molecule type" value="Genomic_DNA"/>
</dbReference>
<dbReference type="Proteomes" id="UP000036449">
    <property type="component" value="Unassembled WGS sequence"/>
</dbReference>
<keyword evidence="2" id="KW-0732">Signal</keyword>
<dbReference type="AlphaFoldDB" id="A0A0J6SPV0"/>
<feature type="compositionally biased region" description="Basic and acidic residues" evidence="1">
    <location>
        <begin position="207"/>
        <end position="219"/>
    </location>
</feature>
<feature type="region of interest" description="Disordered" evidence="1">
    <location>
        <begin position="140"/>
        <end position="239"/>
    </location>
</feature>
<feature type="compositionally biased region" description="Basic and acidic residues" evidence="1">
    <location>
        <begin position="172"/>
        <end position="185"/>
    </location>
</feature>
<feature type="signal peptide" evidence="2">
    <location>
        <begin position="1"/>
        <end position="21"/>
    </location>
</feature>
<feature type="chain" id="PRO_5005281962" evidence="2">
    <location>
        <begin position="22"/>
        <end position="239"/>
    </location>
</feature>
<gene>
    <name evidence="3" type="ORF">VQ03_19380</name>
</gene>
<evidence type="ECO:0000256" key="2">
    <source>
        <dbReference type="SAM" id="SignalP"/>
    </source>
</evidence>
<keyword evidence="4" id="KW-1185">Reference proteome</keyword>
<dbReference type="RefSeq" id="WP_048452529.1">
    <property type="nucleotide sequence ID" value="NZ_LABZ01000136.1"/>
</dbReference>
<evidence type="ECO:0000256" key="1">
    <source>
        <dbReference type="SAM" id="MobiDB-lite"/>
    </source>
</evidence>
<comment type="caution">
    <text evidence="3">The sequence shown here is derived from an EMBL/GenBank/DDBJ whole genome shotgun (WGS) entry which is preliminary data.</text>
</comment>
<evidence type="ECO:0000313" key="4">
    <source>
        <dbReference type="Proteomes" id="UP000036449"/>
    </source>
</evidence>
<feature type="compositionally biased region" description="Low complexity" evidence="1">
    <location>
        <begin position="186"/>
        <end position="198"/>
    </location>
</feature>
<name>A0A0J6SPV0_9HYPH</name>
<dbReference type="PATRIC" id="fig|1187852.3.peg.1279"/>
<reference evidence="3 4" key="1">
    <citation type="submission" date="2015-03" db="EMBL/GenBank/DDBJ databases">
        <title>Genome sequencing of Methylobacterium tarhaniae DSM 25844.</title>
        <authorList>
            <person name="Chaudhry V."/>
            <person name="Patil P.B."/>
        </authorList>
    </citation>
    <scope>NUCLEOTIDE SEQUENCE [LARGE SCALE GENOMIC DNA]</scope>
    <source>
        <strain evidence="3 4">DSM 25844</strain>
    </source>
</reference>
<sequence length="239" mass="24609">MKRAAVQAVLLAALSAVPARAAPGEAAPACPAPQAAEFAGGKGFRLWVTRQGSMTWANPLRPLSPETVQVLQVVIRNKLATAYGPDLSGLRRGPSPAALEAQNGAAIQWAGNPDSLPPTLRILADDGGQVLAELKFQACGDPPKVAEPKAPKPVPTARATPKGTPKAASKTDASKTEASKTDGSKADAAQAEATEPAPRSAKPRNQQKRDQHKRERDAAPDGASARTPGGLVLPQGAIP</sequence>
<accession>A0A0J6SPV0</accession>
<proteinExistence type="predicted"/>
<protein>
    <submittedName>
        <fullName evidence="3">Uncharacterized protein</fullName>
    </submittedName>
</protein>
<organism evidence="3 4">
    <name type="scientific">Methylobacterium tarhaniae</name>
    <dbReference type="NCBI Taxonomy" id="1187852"/>
    <lineage>
        <taxon>Bacteria</taxon>
        <taxon>Pseudomonadati</taxon>
        <taxon>Pseudomonadota</taxon>
        <taxon>Alphaproteobacteria</taxon>
        <taxon>Hyphomicrobiales</taxon>
        <taxon>Methylobacteriaceae</taxon>
        <taxon>Methylobacterium</taxon>
    </lineage>
</organism>
<evidence type="ECO:0000313" key="3">
    <source>
        <dbReference type="EMBL" id="KMO37255.1"/>
    </source>
</evidence>